<reference evidence="2" key="3">
    <citation type="journal article" date="2017" name="Nature">
        <title>Genome sequence of the progenitor of the wheat D genome Aegilops tauschii.</title>
        <authorList>
            <person name="Luo M.C."/>
            <person name="Gu Y.Q."/>
            <person name="Puiu D."/>
            <person name="Wang H."/>
            <person name="Twardziok S.O."/>
            <person name="Deal K.R."/>
            <person name="Huo N."/>
            <person name="Zhu T."/>
            <person name="Wang L."/>
            <person name="Wang Y."/>
            <person name="McGuire P.E."/>
            <person name="Liu S."/>
            <person name="Long H."/>
            <person name="Ramasamy R.K."/>
            <person name="Rodriguez J.C."/>
            <person name="Van S.L."/>
            <person name="Yuan L."/>
            <person name="Wang Z."/>
            <person name="Xia Z."/>
            <person name="Xiao L."/>
            <person name="Anderson O.D."/>
            <person name="Ouyang S."/>
            <person name="Liang Y."/>
            <person name="Zimin A.V."/>
            <person name="Pertea G."/>
            <person name="Qi P."/>
            <person name="Bennetzen J.L."/>
            <person name="Dai X."/>
            <person name="Dawson M.W."/>
            <person name="Muller H.G."/>
            <person name="Kugler K."/>
            <person name="Rivarola-Duarte L."/>
            <person name="Spannagl M."/>
            <person name="Mayer K.F.X."/>
            <person name="Lu F.H."/>
            <person name="Bevan M.W."/>
            <person name="Leroy P."/>
            <person name="Li P."/>
            <person name="You F.M."/>
            <person name="Sun Q."/>
            <person name="Liu Z."/>
            <person name="Lyons E."/>
            <person name="Wicker T."/>
            <person name="Salzberg S.L."/>
            <person name="Devos K.M."/>
            <person name="Dvorak J."/>
        </authorList>
    </citation>
    <scope>NUCLEOTIDE SEQUENCE [LARGE SCALE GENOMIC DNA]</scope>
    <source>
        <strain evidence="2">cv. AL8/78</strain>
    </source>
</reference>
<reference evidence="3" key="2">
    <citation type="journal article" date="2017" name="Nat. Plants">
        <title>The Aegilops tauschii genome reveals multiple impacts of transposons.</title>
        <authorList>
            <person name="Zhao G."/>
            <person name="Zou C."/>
            <person name="Li K."/>
            <person name="Wang K."/>
            <person name="Li T."/>
            <person name="Gao L."/>
            <person name="Zhang X."/>
            <person name="Wang H."/>
            <person name="Yang Z."/>
            <person name="Liu X."/>
            <person name="Jiang W."/>
            <person name="Mao L."/>
            <person name="Kong X."/>
            <person name="Jiao Y."/>
            <person name="Jia J."/>
        </authorList>
    </citation>
    <scope>NUCLEOTIDE SEQUENCE [LARGE SCALE GENOMIC DNA]</scope>
    <source>
        <strain evidence="3">cv. AL8/78</strain>
    </source>
</reference>
<feature type="region of interest" description="Disordered" evidence="1">
    <location>
        <begin position="86"/>
        <end position="112"/>
    </location>
</feature>
<evidence type="ECO:0000313" key="2">
    <source>
        <dbReference type="EnsemblPlants" id="AET6Gv20727100.1"/>
    </source>
</evidence>
<feature type="compositionally biased region" description="Low complexity" evidence="1">
    <location>
        <begin position="29"/>
        <end position="43"/>
    </location>
</feature>
<keyword evidence="3" id="KW-1185">Reference proteome</keyword>
<evidence type="ECO:0000313" key="3">
    <source>
        <dbReference type="Proteomes" id="UP000015105"/>
    </source>
</evidence>
<dbReference type="Proteomes" id="UP000015105">
    <property type="component" value="Chromosome 6D"/>
</dbReference>
<proteinExistence type="predicted"/>
<sequence length="178" mass="18880">PPASIPSHHSTHHPRRREEGRRSPPAHPALPSSLPEASGSLPSNGEAARAPLGAVPPGQPLSAAATATSSRSAFFPRLARRHLSSPLRVPVRAVESSSEATKQEEAPLAAGEAQEPLPAAPAFVVEELGWGTQLAVKLKMLVAPPWKRVRKGSVLTMTLRGEVRCSSAPRACWFCYPS</sequence>
<reference evidence="2" key="4">
    <citation type="submission" date="2019-03" db="UniProtKB">
        <authorList>
            <consortium name="EnsemblPlants"/>
        </authorList>
    </citation>
    <scope>IDENTIFICATION</scope>
</reference>
<evidence type="ECO:0000256" key="1">
    <source>
        <dbReference type="SAM" id="MobiDB-lite"/>
    </source>
</evidence>
<reference evidence="2" key="5">
    <citation type="journal article" date="2021" name="G3 (Bethesda)">
        <title>Aegilops tauschii genome assembly Aet v5.0 features greater sequence contiguity and improved annotation.</title>
        <authorList>
            <person name="Wang L."/>
            <person name="Zhu T."/>
            <person name="Rodriguez J.C."/>
            <person name="Deal K.R."/>
            <person name="Dubcovsky J."/>
            <person name="McGuire P.E."/>
            <person name="Lux T."/>
            <person name="Spannagl M."/>
            <person name="Mayer K.F.X."/>
            <person name="Baldrich P."/>
            <person name="Meyers B.C."/>
            <person name="Huo N."/>
            <person name="Gu Y.Q."/>
            <person name="Zhou H."/>
            <person name="Devos K.M."/>
            <person name="Bennetzen J.L."/>
            <person name="Unver T."/>
            <person name="Budak H."/>
            <person name="Gulick P.J."/>
            <person name="Galiba G."/>
            <person name="Kalapos B."/>
            <person name="Nelson D.R."/>
            <person name="Li P."/>
            <person name="You F.M."/>
            <person name="Luo M.C."/>
            <person name="Dvorak J."/>
        </authorList>
    </citation>
    <scope>NUCLEOTIDE SEQUENCE [LARGE SCALE GENOMIC DNA]</scope>
    <source>
        <strain evidence="2">cv. AL8/78</strain>
    </source>
</reference>
<dbReference type="EnsemblPlants" id="AET6Gv20727100.1">
    <property type="protein sequence ID" value="AET6Gv20727100.1"/>
    <property type="gene ID" value="AET6Gv20727100"/>
</dbReference>
<feature type="region of interest" description="Disordered" evidence="1">
    <location>
        <begin position="1"/>
        <end position="70"/>
    </location>
</feature>
<protein>
    <submittedName>
        <fullName evidence="2">Uncharacterized protein</fullName>
    </submittedName>
</protein>
<dbReference type="AlphaFoldDB" id="A0A453PGS6"/>
<name>A0A453PGS6_AEGTS</name>
<accession>A0A453PGS6</accession>
<organism evidence="2 3">
    <name type="scientific">Aegilops tauschii subsp. strangulata</name>
    <name type="common">Goatgrass</name>
    <dbReference type="NCBI Taxonomy" id="200361"/>
    <lineage>
        <taxon>Eukaryota</taxon>
        <taxon>Viridiplantae</taxon>
        <taxon>Streptophyta</taxon>
        <taxon>Embryophyta</taxon>
        <taxon>Tracheophyta</taxon>
        <taxon>Spermatophyta</taxon>
        <taxon>Magnoliopsida</taxon>
        <taxon>Liliopsida</taxon>
        <taxon>Poales</taxon>
        <taxon>Poaceae</taxon>
        <taxon>BOP clade</taxon>
        <taxon>Pooideae</taxon>
        <taxon>Triticodae</taxon>
        <taxon>Triticeae</taxon>
        <taxon>Triticinae</taxon>
        <taxon>Aegilops</taxon>
    </lineage>
</organism>
<dbReference type="Gramene" id="AET6Gv20727100.1">
    <property type="protein sequence ID" value="AET6Gv20727100.1"/>
    <property type="gene ID" value="AET6Gv20727100"/>
</dbReference>
<reference evidence="3" key="1">
    <citation type="journal article" date="2014" name="Science">
        <title>Ancient hybridizations among the ancestral genomes of bread wheat.</title>
        <authorList>
            <consortium name="International Wheat Genome Sequencing Consortium,"/>
            <person name="Marcussen T."/>
            <person name="Sandve S.R."/>
            <person name="Heier L."/>
            <person name="Spannagl M."/>
            <person name="Pfeifer M."/>
            <person name="Jakobsen K.S."/>
            <person name="Wulff B.B."/>
            <person name="Steuernagel B."/>
            <person name="Mayer K.F."/>
            <person name="Olsen O.A."/>
        </authorList>
    </citation>
    <scope>NUCLEOTIDE SEQUENCE [LARGE SCALE GENOMIC DNA]</scope>
    <source>
        <strain evidence="3">cv. AL8/78</strain>
    </source>
</reference>